<proteinExistence type="predicted"/>
<sequence>MKNDYGKNHIVFNLYFGTWPDSSEYDIQSDRGGSSFRRYTIDGFF</sequence>
<organism evidence="1 2">
    <name type="scientific">Tetranychus urticae</name>
    <name type="common">Two-spotted spider mite</name>
    <dbReference type="NCBI Taxonomy" id="32264"/>
    <lineage>
        <taxon>Eukaryota</taxon>
        <taxon>Metazoa</taxon>
        <taxon>Ecdysozoa</taxon>
        <taxon>Arthropoda</taxon>
        <taxon>Chelicerata</taxon>
        <taxon>Arachnida</taxon>
        <taxon>Acari</taxon>
        <taxon>Acariformes</taxon>
        <taxon>Trombidiformes</taxon>
        <taxon>Prostigmata</taxon>
        <taxon>Eleutherengona</taxon>
        <taxon>Raphignathae</taxon>
        <taxon>Tetranychoidea</taxon>
        <taxon>Tetranychidae</taxon>
        <taxon>Tetranychus</taxon>
    </lineage>
</organism>
<dbReference type="Proteomes" id="UP000015104">
    <property type="component" value="Unassembled WGS sequence"/>
</dbReference>
<accession>T1JR68</accession>
<name>T1JR68_TETUR</name>
<dbReference type="AlphaFoldDB" id="T1JR68"/>
<reference evidence="1" key="2">
    <citation type="submission" date="2015-06" db="UniProtKB">
        <authorList>
            <consortium name="EnsemblMetazoa"/>
        </authorList>
    </citation>
    <scope>IDENTIFICATION</scope>
</reference>
<evidence type="ECO:0000313" key="2">
    <source>
        <dbReference type="Proteomes" id="UP000015104"/>
    </source>
</evidence>
<dbReference type="EnsemblMetazoa" id="tetur01g05810.1">
    <property type="protein sequence ID" value="tetur01g05810.1"/>
    <property type="gene ID" value="tetur01g05810"/>
</dbReference>
<dbReference type="EMBL" id="CAEY01000446">
    <property type="status" value="NOT_ANNOTATED_CDS"/>
    <property type="molecule type" value="Genomic_DNA"/>
</dbReference>
<reference evidence="2" key="1">
    <citation type="submission" date="2011-08" db="EMBL/GenBank/DDBJ databases">
        <authorList>
            <person name="Rombauts S."/>
        </authorList>
    </citation>
    <scope>NUCLEOTIDE SEQUENCE</scope>
    <source>
        <strain evidence="2">London</strain>
    </source>
</reference>
<keyword evidence="2" id="KW-1185">Reference proteome</keyword>
<protein>
    <submittedName>
        <fullName evidence="1">Uncharacterized protein</fullName>
    </submittedName>
</protein>
<evidence type="ECO:0000313" key="1">
    <source>
        <dbReference type="EnsemblMetazoa" id="tetur01g05810.1"/>
    </source>
</evidence>
<dbReference type="HOGENOM" id="CLU_3208203_0_0_1"/>